<evidence type="ECO:0000313" key="1">
    <source>
        <dbReference type="EMBL" id="CAH1401212.1"/>
    </source>
</evidence>
<evidence type="ECO:0000313" key="2">
    <source>
        <dbReference type="Proteomes" id="UP001152798"/>
    </source>
</evidence>
<dbReference type="EMBL" id="OV725081">
    <property type="protein sequence ID" value="CAH1401212.1"/>
    <property type="molecule type" value="Genomic_DNA"/>
</dbReference>
<organism evidence="1 2">
    <name type="scientific">Nezara viridula</name>
    <name type="common">Southern green stink bug</name>
    <name type="synonym">Cimex viridulus</name>
    <dbReference type="NCBI Taxonomy" id="85310"/>
    <lineage>
        <taxon>Eukaryota</taxon>
        <taxon>Metazoa</taxon>
        <taxon>Ecdysozoa</taxon>
        <taxon>Arthropoda</taxon>
        <taxon>Hexapoda</taxon>
        <taxon>Insecta</taxon>
        <taxon>Pterygota</taxon>
        <taxon>Neoptera</taxon>
        <taxon>Paraneoptera</taxon>
        <taxon>Hemiptera</taxon>
        <taxon>Heteroptera</taxon>
        <taxon>Panheteroptera</taxon>
        <taxon>Pentatomomorpha</taxon>
        <taxon>Pentatomoidea</taxon>
        <taxon>Pentatomidae</taxon>
        <taxon>Pentatominae</taxon>
        <taxon>Nezara</taxon>
    </lineage>
</organism>
<dbReference type="OrthoDB" id="6625677at2759"/>
<proteinExistence type="predicted"/>
<name>A0A9P0HG44_NEZVI</name>
<dbReference type="Proteomes" id="UP001152798">
    <property type="component" value="Chromosome 5"/>
</dbReference>
<protein>
    <submittedName>
        <fullName evidence="1">Uncharacterized protein</fullName>
    </submittedName>
</protein>
<sequence>MALEGGDVTSPLVQHISVQFYTLTGAISDQSTNTWRRETNKELLTELGQSIFHDMKAQRLRWASHVARSNSSGSLYVTMNASIEGKRRCGSM</sequence>
<gene>
    <name evidence="1" type="ORF">NEZAVI_LOCUS10286</name>
</gene>
<keyword evidence="2" id="KW-1185">Reference proteome</keyword>
<reference evidence="1" key="1">
    <citation type="submission" date="2022-01" db="EMBL/GenBank/DDBJ databases">
        <authorList>
            <person name="King R."/>
        </authorList>
    </citation>
    <scope>NUCLEOTIDE SEQUENCE</scope>
</reference>
<dbReference type="AlphaFoldDB" id="A0A9P0HG44"/>
<accession>A0A9P0HG44</accession>